<dbReference type="Proteomes" id="UP000492820">
    <property type="component" value="Unassembled WGS sequence"/>
</dbReference>
<reference evidence="1 2" key="1">
    <citation type="journal article" date="2013" name="Nature">
        <title>The genomes of four tapeworm species reveal adaptations to parasitism.</title>
        <authorList>
            <person name="Tsai I.J."/>
            <person name="Zarowiecki M."/>
            <person name="Holroyd N."/>
            <person name="Garciarrubio A."/>
            <person name="Sanchez-Flores A."/>
            <person name="Brooks K.L."/>
            <person name="Tracey A."/>
            <person name="Bobes R.J."/>
            <person name="Fragoso G."/>
            <person name="Sciutto E."/>
            <person name="Aslett M."/>
            <person name="Beasley H."/>
            <person name="Bennett H.M."/>
            <person name="Cai J."/>
            <person name="Camicia F."/>
            <person name="Clark R."/>
            <person name="Cucher M."/>
            <person name="De Silva N."/>
            <person name="Day T.A."/>
            <person name="Deplazes P."/>
            <person name="Estrada K."/>
            <person name="Fernandez C."/>
            <person name="Holland P.W."/>
            <person name="Hou J."/>
            <person name="Hu S."/>
            <person name="Huckvale T."/>
            <person name="Hung S.S."/>
            <person name="Kamenetzky L."/>
            <person name="Keane J.A."/>
            <person name="Kiss F."/>
            <person name="Koziol U."/>
            <person name="Lambert O."/>
            <person name="Liu K."/>
            <person name="Luo X."/>
            <person name="Luo Y."/>
            <person name="Macchiaroli N."/>
            <person name="Nichol S."/>
            <person name="Paps J."/>
            <person name="Parkinson J."/>
            <person name="Pouchkina-Stantcheva N."/>
            <person name="Riddiford N."/>
            <person name="Rosenzvit M."/>
            <person name="Salinas G."/>
            <person name="Wasmuth J.D."/>
            <person name="Zamanian M."/>
            <person name="Zheng Y."/>
            <person name="Cai X."/>
            <person name="Soberon X."/>
            <person name="Olson P.D."/>
            <person name="Laclette J.P."/>
            <person name="Brehm K."/>
            <person name="Berriman M."/>
            <person name="Garciarrubio A."/>
            <person name="Bobes R.J."/>
            <person name="Fragoso G."/>
            <person name="Sanchez-Flores A."/>
            <person name="Estrada K."/>
            <person name="Cevallos M.A."/>
            <person name="Morett E."/>
            <person name="Gonzalez V."/>
            <person name="Portillo T."/>
            <person name="Ochoa-Leyva A."/>
            <person name="Jose M.V."/>
            <person name="Sciutto E."/>
            <person name="Landa A."/>
            <person name="Jimenez L."/>
            <person name="Valdes V."/>
            <person name="Carrero J.C."/>
            <person name="Larralde C."/>
            <person name="Morales-Montor J."/>
            <person name="Limon-Lason J."/>
            <person name="Soberon X."/>
            <person name="Laclette J.P."/>
        </authorList>
    </citation>
    <scope>NUCLEOTIDE SEQUENCE [LARGE SCALE GENOMIC DNA]</scope>
</reference>
<name>A0A068WX70_ECHGR</name>
<accession>A0A068WX70</accession>
<organism evidence="1">
    <name type="scientific">Echinococcus granulosus</name>
    <name type="common">Hydatid tapeworm</name>
    <dbReference type="NCBI Taxonomy" id="6210"/>
    <lineage>
        <taxon>Eukaryota</taxon>
        <taxon>Metazoa</taxon>
        <taxon>Spiralia</taxon>
        <taxon>Lophotrochozoa</taxon>
        <taxon>Platyhelminthes</taxon>
        <taxon>Cestoda</taxon>
        <taxon>Eucestoda</taxon>
        <taxon>Cyclophyllidea</taxon>
        <taxon>Taeniidae</taxon>
        <taxon>Echinococcus</taxon>
        <taxon>Echinococcus granulosus group</taxon>
    </lineage>
</organism>
<protein>
    <submittedName>
        <fullName evidence="3">Aminopeptidase</fullName>
    </submittedName>
</protein>
<reference evidence="1" key="2">
    <citation type="submission" date="2014-06" db="EMBL/GenBank/DDBJ databases">
        <authorList>
            <person name="Aslett M."/>
        </authorList>
    </citation>
    <scope>NUCLEOTIDE SEQUENCE</scope>
</reference>
<sequence>MRVPVVSVVNLHFSNLLSYRKYGASRRCQRAIQALHGVYGAQDYDRIMRNNLHWLYEVGGTRKANTRMMQSWAQHLFKQTWLYAPIYFQYDLVPERRFSRVSGLITTERLVAIREVMEKCVEALAKPLKAALTAFPPLSSTLLLPSSLPPILLFTLLPYPLIPPPLPSSPLPPPPSPLPLLPSPPSAAPILSPHRHFCHCHVFRMSGSPHYMTTSHLSQKCRFVLHASLQESEVHADQFTSKETHRHA</sequence>
<reference evidence="3" key="3">
    <citation type="submission" date="2020-10" db="UniProtKB">
        <authorList>
            <consortium name="WormBaseParasite"/>
        </authorList>
    </citation>
    <scope>IDENTIFICATION</scope>
</reference>
<evidence type="ECO:0000313" key="1">
    <source>
        <dbReference type="EMBL" id="CDS24755.1"/>
    </source>
</evidence>
<proteinExistence type="predicted"/>
<dbReference type="AlphaFoldDB" id="A0A068WX70"/>
<dbReference type="WBParaSite" id="EgrG_000320700">
    <property type="protein sequence ID" value="EgrG_000320700"/>
    <property type="gene ID" value="EgrG_000320700"/>
</dbReference>
<gene>
    <name evidence="1" type="ORF">EgrG_000320700</name>
</gene>
<evidence type="ECO:0000313" key="3">
    <source>
        <dbReference type="WBParaSite" id="EgrG_000320700"/>
    </source>
</evidence>
<evidence type="ECO:0000313" key="2">
    <source>
        <dbReference type="Proteomes" id="UP000492820"/>
    </source>
</evidence>
<dbReference type="EMBL" id="LK028619">
    <property type="protein sequence ID" value="CDS24755.1"/>
    <property type="molecule type" value="Genomic_DNA"/>
</dbReference>
<dbReference type="OrthoDB" id="6228714at2759"/>